<dbReference type="AlphaFoldDB" id="A0A9D1U427"/>
<sequence>MLDERHIQLQNGTNFRDLGGYPTNDGRTLKWCRLIRSGDLSRLTIDDQQKLMDYGITTIIDLRSTAEVQQFPDHLINGVQWMALPILDDDETESTQTIQDLQELYSISPRGGYLRMTNVYCQLVISDQAKMAYTRFFRYLLEHGKEETIIFHCTAGKDRTGIVTILLLAALGVPVDVIREDYLLTNRYSQQRANSRIVAAREAQMNDNFLQSIRDLSLVSEDYLDRVFSIVNQAYGGMNAYLHDELELGEDDLHKLQKIYLR</sequence>
<reference evidence="3" key="2">
    <citation type="submission" date="2021-04" db="EMBL/GenBank/DDBJ databases">
        <authorList>
            <person name="Gilroy R."/>
        </authorList>
    </citation>
    <scope>NUCLEOTIDE SEQUENCE</scope>
    <source>
        <strain evidence="3">CHK173-259</strain>
    </source>
</reference>
<name>A0A9D1U427_9LACO</name>
<dbReference type="Proteomes" id="UP000886822">
    <property type="component" value="Unassembled WGS sequence"/>
</dbReference>
<dbReference type="PANTHER" id="PTHR31126:SF1">
    <property type="entry name" value="TYROSINE SPECIFIC PROTEIN PHOSPHATASES DOMAIN-CONTAINING PROTEIN"/>
    <property type="match status" value="1"/>
</dbReference>
<dbReference type="InterPro" id="IPR016130">
    <property type="entry name" value="Tyr_Pase_AS"/>
</dbReference>
<dbReference type="InterPro" id="IPR000387">
    <property type="entry name" value="Tyr_Pase_dom"/>
</dbReference>
<dbReference type="PROSITE" id="PS50056">
    <property type="entry name" value="TYR_PHOSPHATASE_2"/>
    <property type="match status" value="1"/>
</dbReference>
<dbReference type="InterPro" id="IPR026893">
    <property type="entry name" value="Tyr/Ser_Pase_IphP-type"/>
</dbReference>
<dbReference type="PANTHER" id="PTHR31126">
    <property type="entry name" value="TYROSINE-PROTEIN PHOSPHATASE"/>
    <property type="match status" value="1"/>
</dbReference>
<dbReference type="EMBL" id="DXGJ01000020">
    <property type="protein sequence ID" value="HIW71443.1"/>
    <property type="molecule type" value="Genomic_DNA"/>
</dbReference>
<evidence type="ECO:0000313" key="4">
    <source>
        <dbReference type="Proteomes" id="UP000886822"/>
    </source>
</evidence>
<comment type="similarity">
    <text evidence="1">Belongs to the protein-tyrosine phosphatase family.</text>
</comment>
<protein>
    <submittedName>
        <fullName evidence="3">Tyrosine-protein phosphatase</fullName>
    </submittedName>
</protein>
<reference evidence="3" key="1">
    <citation type="journal article" date="2021" name="PeerJ">
        <title>Extensive microbial diversity within the chicken gut microbiome revealed by metagenomics and culture.</title>
        <authorList>
            <person name="Gilroy R."/>
            <person name="Ravi A."/>
            <person name="Getino M."/>
            <person name="Pursley I."/>
            <person name="Horton D.L."/>
            <person name="Alikhan N.F."/>
            <person name="Baker D."/>
            <person name="Gharbi K."/>
            <person name="Hall N."/>
            <person name="Watson M."/>
            <person name="Adriaenssens E.M."/>
            <person name="Foster-Nyarko E."/>
            <person name="Jarju S."/>
            <person name="Secka A."/>
            <person name="Antonio M."/>
            <person name="Oren A."/>
            <person name="Chaudhuri R.R."/>
            <person name="La Ragione R."/>
            <person name="Hildebrand F."/>
            <person name="Pallen M.J."/>
        </authorList>
    </citation>
    <scope>NUCLEOTIDE SEQUENCE</scope>
    <source>
        <strain evidence="3">CHK173-259</strain>
    </source>
</reference>
<comment type="caution">
    <text evidence="3">The sequence shown here is derived from an EMBL/GenBank/DDBJ whole genome shotgun (WGS) entry which is preliminary data.</text>
</comment>
<accession>A0A9D1U427</accession>
<organism evidence="3 4">
    <name type="scientific">Candidatus Levilactobacillus faecigallinarum</name>
    <dbReference type="NCBI Taxonomy" id="2838638"/>
    <lineage>
        <taxon>Bacteria</taxon>
        <taxon>Bacillati</taxon>
        <taxon>Bacillota</taxon>
        <taxon>Bacilli</taxon>
        <taxon>Lactobacillales</taxon>
        <taxon>Lactobacillaceae</taxon>
        <taxon>Levilactobacillus</taxon>
    </lineage>
</organism>
<evidence type="ECO:0000259" key="2">
    <source>
        <dbReference type="PROSITE" id="PS50056"/>
    </source>
</evidence>
<dbReference type="Pfam" id="PF13350">
    <property type="entry name" value="Y_phosphatase3"/>
    <property type="match status" value="1"/>
</dbReference>
<evidence type="ECO:0000313" key="3">
    <source>
        <dbReference type="EMBL" id="HIW71443.1"/>
    </source>
</evidence>
<dbReference type="InterPro" id="IPR029021">
    <property type="entry name" value="Prot-tyrosine_phosphatase-like"/>
</dbReference>
<gene>
    <name evidence="3" type="ORF">H9875_02325</name>
</gene>
<evidence type="ECO:0000256" key="1">
    <source>
        <dbReference type="ARBA" id="ARBA00009580"/>
    </source>
</evidence>
<dbReference type="SUPFAM" id="SSF52799">
    <property type="entry name" value="(Phosphotyrosine protein) phosphatases II"/>
    <property type="match status" value="1"/>
</dbReference>
<dbReference type="PROSITE" id="PS00383">
    <property type="entry name" value="TYR_PHOSPHATASE_1"/>
    <property type="match status" value="1"/>
</dbReference>
<feature type="domain" description="Tyrosine specific protein phosphatases" evidence="2">
    <location>
        <begin position="131"/>
        <end position="177"/>
    </location>
</feature>
<dbReference type="GO" id="GO:0004721">
    <property type="term" value="F:phosphoprotein phosphatase activity"/>
    <property type="evidence" value="ECO:0007669"/>
    <property type="project" value="InterPro"/>
</dbReference>
<dbReference type="Gene3D" id="3.90.190.10">
    <property type="entry name" value="Protein tyrosine phosphatase superfamily"/>
    <property type="match status" value="1"/>
</dbReference>
<proteinExistence type="inferred from homology"/>